<evidence type="ECO:0000256" key="1">
    <source>
        <dbReference type="ARBA" id="ARBA00006987"/>
    </source>
</evidence>
<dbReference type="AlphaFoldDB" id="A0A7T2VZ48"/>
<proteinExistence type="inferred from homology"/>
<organism evidence="3 4">
    <name type="scientific">Delftia acidovorans</name>
    <name type="common">Pseudomonas acidovorans</name>
    <name type="synonym">Comamonas acidovorans</name>
    <dbReference type="NCBI Taxonomy" id="80866"/>
    <lineage>
        <taxon>Bacteria</taxon>
        <taxon>Pseudomonadati</taxon>
        <taxon>Pseudomonadota</taxon>
        <taxon>Betaproteobacteria</taxon>
        <taxon>Burkholderiales</taxon>
        <taxon>Comamonadaceae</taxon>
        <taxon>Delftia</taxon>
    </lineage>
</organism>
<dbReference type="InterPro" id="IPR042100">
    <property type="entry name" value="Bug_dom1"/>
</dbReference>
<feature type="signal peptide" evidence="2">
    <location>
        <begin position="1"/>
        <end position="27"/>
    </location>
</feature>
<dbReference type="SUPFAM" id="SSF53850">
    <property type="entry name" value="Periplasmic binding protein-like II"/>
    <property type="match status" value="1"/>
</dbReference>
<dbReference type="CDD" id="cd13578">
    <property type="entry name" value="PBP2_Bug27"/>
    <property type="match status" value="1"/>
</dbReference>
<gene>
    <name evidence="3" type="ORF">I6G66_27160</name>
</gene>
<evidence type="ECO:0000256" key="2">
    <source>
        <dbReference type="SAM" id="SignalP"/>
    </source>
</evidence>
<dbReference type="Pfam" id="PF03401">
    <property type="entry name" value="TctC"/>
    <property type="match status" value="1"/>
</dbReference>
<name>A0A7T2VZ48_DELAC</name>
<accession>A0A7T2VZ48</accession>
<dbReference type="PANTHER" id="PTHR42928">
    <property type="entry name" value="TRICARBOXYLATE-BINDING PROTEIN"/>
    <property type="match status" value="1"/>
</dbReference>
<dbReference type="PIRSF" id="PIRSF017082">
    <property type="entry name" value="YflP"/>
    <property type="match status" value="1"/>
</dbReference>
<sequence>MQKRTLIQTGLAMLAGGLLAASPAAQAQDYPARPIKFIVGFPPGGSTDLVTRIVAAQMSETLRQPIVVENRPGAGGNIASQFVAGSAPDGYTIYLGTLATHGINPVLQKNLPFDHIKGFTMISQIGYYTNLVLVNPSTPAKTLGEWISLARKAQRPMNYGSPGPGTSPHLTGEYFRILTGVDLTHVPYKGSAPALTDLVGGQLDVMFDNLPSALGLVQSGKLRPLAITSRERIAQLPEVPTAIESGLPDMVVDAWVGVMAPAGLPQPILDSLHKAIVSSVNTPQVRSRLQERGVTIRTSTPAEFLAYVKSENEKWARVVRISGAQGN</sequence>
<evidence type="ECO:0000313" key="3">
    <source>
        <dbReference type="EMBL" id="QPS07902.1"/>
    </source>
</evidence>
<dbReference type="PANTHER" id="PTHR42928:SF5">
    <property type="entry name" value="BLR1237 PROTEIN"/>
    <property type="match status" value="1"/>
</dbReference>
<dbReference type="Gene3D" id="3.40.190.150">
    <property type="entry name" value="Bordetella uptake gene, domain 1"/>
    <property type="match status" value="1"/>
</dbReference>
<keyword evidence="2" id="KW-0732">Signal</keyword>
<comment type="similarity">
    <text evidence="1">Belongs to the UPF0065 (bug) family.</text>
</comment>
<protein>
    <submittedName>
        <fullName evidence="3">Tripartite tricarboxylate transporter substrate binding protein</fullName>
    </submittedName>
</protein>
<dbReference type="EMBL" id="CP065668">
    <property type="protein sequence ID" value="QPS07902.1"/>
    <property type="molecule type" value="Genomic_DNA"/>
</dbReference>
<dbReference type="RefSeq" id="WP_197955338.1">
    <property type="nucleotide sequence ID" value="NZ_CP065668.1"/>
</dbReference>
<dbReference type="Proteomes" id="UP000594778">
    <property type="component" value="Chromosome"/>
</dbReference>
<dbReference type="InterPro" id="IPR005064">
    <property type="entry name" value="BUG"/>
</dbReference>
<evidence type="ECO:0000313" key="4">
    <source>
        <dbReference type="Proteomes" id="UP000594778"/>
    </source>
</evidence>
<dbReference type="Gene3D" id="3.40.190.10">
    <property type="entry name" value="Periplasmic binding protein-like II"/>
    <property type="match status" value="1"/>
</dbReference>
<feature type="chain" id="PRO_5032266833" evidence="2">
    <location>
        <begin position="28"/>
        <end position="327"/>
    </location>
</feature>
<reference evidence="3 4" key="1">
    <citation type="submission" date="2020-12" db="EMBL/GenBank/DDBJ databases">
        <title>FDA dAtabase for Regulatory Grade micrObial Sequences (FDA-ARGOS): Supporting development and validation of Infectious Disease Dx tests.</title>
        <authorList>
            <person name="Sproer C."/>
            <person name="Gronow S."/>
            <person name="Severitt S."/>
            <person name="Schroder I."/>
            <person name="Tallon L."/>
            <person name="Sadzewicz L."/>
            <person name="Zhao X."/>
            <person name="Boylan J."/>
            <person name="Ott S."/>
            <person name="Bowen H."/>
            <person name="Vavikolanu K."/>
            <person name="Mehta A."/>
            <person name="Aluvathingal J."/>
            <person name="Nadendla S."/>
            <person name="Lowell S."/>
            <person name="Myers T."/>
            <person name="Yan Y."/>
            <person name="Sichtig H."/>
        </authorList>
    </citation>
    <scope>NUCLEOTIDE SEQUENCE [LARGE SCALE GENOMIC DNA]</scope>
    <source>
        <strain evidence="3 4">FDAARGOS_909</strain>
    </source>
</reference>